<dbReference type="PANTHER" id="PTHR42941:SF1">
    <property type="entry name" value="SLL1037 PROTEIN"/>
    <property type="match status" value="1"/>
</dbReference>
<keyword evidence="4" id="KW-1185">Reference proteome</keyword>
<dbReference type="Gene3D" id="3.40.190.10">
    <property type="entry name" value="Periplasmic binding protein-like II"/>
    <property type="match status" value="2"/>
</dbReference>
<name>A0ABV2SAH2_BRAJP</name>
<dbReference type="EMBL" id="JBEPTQ010000002">
    <property type="protein sequence ID" value="MET4726155.1"/>
    <property type="molecule type" value="Genomic_DNA"/>
</dbReference>
<gene>
    <name evidence="3" type="ORF">ABIF63_010261</name>
</gene>
<evidence type="ECO:0000256" key="2">
    <source>
        <dbReference type="SAM" id="SignalP"/>
    </source>
</evidence>
<feature type="region of interest" description="Disordered" evidence="1">
    <location>
        <begin position="454"/>
        <end position="477"/>
    </location>
</feature>
<dbReference type="SUPFAM" id="SSF53850">
    <property type="entry name" value="Periplasmic binding protein-like II"/>
    <property type="match status" value="1"/>
</dbReference>
<dbReference type="Pfam" id="PF16868">
    <property type="entry name" value="NMT1_3"/>
    <property type="match status" value="1"/>
</dbReference>
<protein>
    <submittedName>
        <fullName evidence="3">TRAP transporter TAXI family solute receptor</fullName>
    </submittedName>
</protein>
<accession>A0ABV2SAH2</accession>
<evidence type="ECO:0000313" key="3">
    <source>
        <dbReference type="EMBL" id="MET4726155.1"/>
    </source>
</evidence>
<sequence length="477" mass="52530">MRQPLGMFAAMILMASGFAAHAGQTEYDPAKVSDSLKAVFQFGSVSTTKALNANTVTLLTGTIGGTYVQFGADLASVLDDDGKLRVLPITGRGSVQSVADILFLKGVDLGIVRADTLDYLEKKGFANNIKKRFTYVTKLYNEEMQVIAPKAVKTLSDLEGKTVSVDLPNGGTFVTALTVFERLGIKANFVYIEQRIAMEKLKKGELDAVIVVGGKPYLSVTTFKNDGPFHLAAVDYSKPLQSDYLPATLTSKDYPNLIPEGETVDTIAVPAVLAAYNWAPNTERRRKLALFVDAFFAKFAALQNPPFHPKWKEVSLTAPLAGWNRLPLAQQWLDQHGVEPVKRERFEAFLQENPAVANIQSEADKEALFRQFQTWEQGRNAQARMNSQVDSKKGRDRDYTSHSAMQAAPPRHAPRRSHPARRALGSLTGQGSVSECSHPDFCNRASEEAWRNPFPGANQGLTTFDDPFRGFAPTQLR</sequence>
<evidence type="ECO:0000313" key="4">
    <source>
        <dbReference type="Proteomes" id="UP001549291"/>
    </source>
</evidence>
<evidence type="ECO:0000256" key="1">
    <source>
        <dbReference type="SAM" id="MobiDB-lite"/>
    </source>
</evidence>
<dbReference type="InterPro" id="IPR011852">
    <property type="entry name" value="TRAP_TAXI"/>
</dbReference>
<reference evidence="3 4" key="1">
    <citation type="submission" date="2024-06" db="EMBL/GenBank/DDBJ databases">
        <title>Genomic Encyclopedia of Type Strains, Phase V (KMG-V): Genome sequencing to study the core and pangenomes of soil and plant-associated prokaryotes.</title>
        <authorList>
            <person name="Whitman W."/>
        </authorList>
    </citation>
    <scope>NUCLEOTIDE SEQUENCE [LARGE SCALE GENOMIC DNA]</scope>
    <source>
        <strain evidence="3 4">USDA 160</strain>
    </source>
</reference>
<keyword evidence="2" id="KW-0732">Signal</keyword>
<organism evidence="3 4">
    <name type="scientific">Bradyrhizobium japonicum</name>
    <dbReference type="NCBI Taxonomy" id="375"/>
    <lineage>
        <taxon>Bacteria</taxon>
        <taxon>Pseudomonadati</taxon>
        <taxon>Pseudomonadota</taxon>
        <taxon>Alphaproteobacteria</taxon>
        <taxon>Hyphomicrobiales</taxon>
        <taxon>Nitrobacteraceae</taxon>
        <taxon>Bradyrhizobium</taxon>
    </lineage>
</organism>
<comment type="caution">
    <text evidence="3">The sequence shown here is derived from an EMBL/GenBank/DDBJ whole genome shotgun (WGS) entry which is preliminary data.</text>
</comment>
<feature type="chain" id="PRO_5045414603" evidence="2">
    <location>
        <begin position="23"/>
        <end position="477"/>
    </location>
</feature>
<feature type="signal peptide" evidence="2">
    <location>
        <begin position="1"/>
        <end position="22"/>
    </location>
</feature>
<dbReference type="Proteomes" id="UP001549291">
    <property type="component" value="Unassembled WGS sequence"/>
</dbReference>
<feature type="compositionally biased region" description="Basic and acidic residues" evidence="1">
    <location>
        <begin position="390"/>
        <end position="400"/>
    </location>
</feature>
<dbReference type="NCBIfam" id="TIGR02122">
    <property type="entry name" value="TRAP_TAXI"/>
    <property type="match status" value="1"/>
</dbReference>
<dbReference type="PANTHER" id="PTHR42941">
    <property type="entry name" value="SLL1037 PROTEIN"/>
    <property type="match status" value="1"/>
</dbReference>
<keyword evidence="3" id="KW-0675">Receptor</keyword>
<proteinExistence type="predicted"/>
<feature type="region of interest" description="Disordered" evidence="1">
    <location>
        <begin position="379"/>
        <end position="418"/>
    </location>
</feature>
<feature type="compositionally biased region" description="Polar residues" evidence="1">
    <location>
        <begin position="379"/>
        <end position="389"/>
    </location>
</feature>